<feature type="compositionally biased region" description="Basic and acidic residues" evidence="1">
    <location>
        <begin position="53"/>
        <end position="63"/>
    </location>
</feature>
<gene>
    <name evidence="2" type="ORF">KL86DES1_20863</name>
</gene>
<proteinExistence type="predicted"/>
<dbReference type="EMBL" id="FMJC01000002">
    <property type="protein sequence ID" value="SCM72830.1"/>
    <property type="molecule type" value="Genomic_DNA"/>
</dbReference>
<sequence length="63" mass="6808">MRAQLCVRHIFSNLNKEAVAPETTLFWPEPLDGSGLVCKSKTCEHGAGSTDPPPEKGKDVSEP</sequence>
<accession>A0A212L5N3</accession>
<feature type="region of interest" description="Disordered" evidence="1">
    <location>
        <begin position="42"/>
        <end position="63"/>
    </location>
</feature>
<name>A0A212L5N3_9BACT</name>
<evidence type="ECO:0000256" key="1">
    <source>
        <dbReference type="SAM" id="MobiDB-lite"/>
    </source>
</evidence>
<protein>
    <submittedName>
        <fullName evidence="2">Uncharacterized protein</fullName>
    </submittedName>
</protein>
<evidence type="ECO:0000313" key="2">
    <source>
        <dbReference type="EMBL" id="SCM72830.1"/>
    </source>
</evidence>
<reference evidence="2" key="1">
    <citation type="submission" date="2016-08" db="EMBL/GenBank/DDBJ databases">
        <authorList>
            <person name="Seilhamer J.J."/>
        </authorList>
    </citation>
    <scope>NUCLEOTIDE SEQUENCE</scope>
    <source>
        <strain evidence="2">86-1</strain>
    </source>
</reference>
<dbReference type="AlphaFoldDB" id="A0A212L5N3"/>
<organism evidence="2">
    <name type="scientific">uncultured Desulfovibrio sp</name>
    <dbReference type="NCBI Taxonomy" id="167968"/>
    <lineage>
        <taxon>Bacteria</taxon>
        <taxon>Pseudomonadati</taxon>
        <taxon>Thermodesulfobacteriota</taxon>
        <taxon>Desulfovibrionia</taxon>
        <taxon>Desulfovibrionales</taxon>
        <taxon>Desulfovibrionaceae</taxon>
        <taxon>Desulfovibrio</taxon>
        <taxon>environmental samples</taxon>
    </lineage>
</organism>